<keyword evidence="2 5" id="KW-0963">Cytoplasm</keyword>
<evidence type="ECO:0000256" key="7">
    <source>
        <dbReference type="SAM" id="MobiDB-lite"/>
    </source>
</evidence>
<accession>Q9GP63</accession>
<dbReference type="InterPro" id="IPR042241">
    <property type="entry name" value="GCP_C_sf"/>
</dbReference>
<reference evidence="9" key="1">
    <citation type="journal article" date="2000" name="J. Cell Biol.">
        <title>Characterization and reconstitution of Drosophila gamma-tubulin ring complex subunits.</title>
        <authorList>
            <person name="Gunawardane R.N."/>
            <person name="Martin O.C."/>
            <person name="Cao K."/>
            <person name="Zhang L."/>
            <person name="Dej K."/>
            <person name="Iwamatsu A."/>
            <person name="Zheng Y."/>
        </authorList>
    </citation>
    <scope>NUCLEOTIDE SEQUENCE</scope>
</reference>
<dbReference type="GO" id="GO:0000931">
    <property type="term" value="C:gamma-tubulin ring complex"/>
    <property type="evidence" value="ECO:0000353"/>
    <property type="project" value="FlyBase"/>
</dbReference>
<dbReference type="Pfam" id="PF04130">
    <property type="entry name" value="GCP_C_terminal"/>
    <property type="match status" value="1"/>
</dbReference>
<feature type="region of interest" description="Disordered" evidence="7">
    <location>
        <begin position="1"/>
        <end position="20"/>
    </location>
</feature>
<dbReference type="GO" id="GO:0043015">
    <property type="term" value="F:gamma-tubulin binding"/>
    <property type="evidence" value="ECO:0000314"/>
    <property type="project" value="FlyBase"/>
</dbReference>
<keyword evidence="3 5" id="KW-0493">Microtubule</keyword>
<dbReference type="CDD" id="cd22572">
    <property type="entry name" value="GCP5_NTD"/>
    <property type="match status" value="1"/>
</dbReference>
<evidence type="ECO:0000259" key="8">
    <source>
        <dbReference type="Pfam" id="PF04130"/>
    </source>
</evidence>
<dbReference type="GO" id="GO:0000278">
    <property type="term" value="P:mitotic cell cycle"/>
    <property type="evidence" value="ECO:0000315"/>
    <property type="project" value="FlyBase"/>
</dbReference>
<evidence type="ECO:0000256" key="3">
    <source>
        <dbReference type="ARBA" id="ARBA00022701"/>
    </source>
</evidence>
<evidence type="ECO:0000313" key="10">
    <source>
        <dbReference type="FlyBase" id="FBgn0026433"/>
    </source>
</evidence>
<dbReference type="EMBL" id="AJ291604">
    <property type="protein sequence ID" value="CAC20096.1"/>
    <property type="molecule type" value="mRNA"/>
</dbReference>
<dbReference type="InterPro" id="IPR059169">
    <property type="entry name" value="GCP5_N_ext"/>
</dbReference>
<dbReference type="GO" id="GO:0007020">
    <property type="term" value="P:microtubule nucleation"/>
    <property type="evidence" value="ECO:0007669"/>
    <property type="project" value="InterPro"/>
</dbReference>
<dbReference type="GO" id="GO:0007112">
    <property type="term" value="P:male meiosis cytokinesis"/>
    <property type="evidence" value="ECO:0000315"/>
    <property type="project" value="FlyBase"/>
</dbReference>
<dbReference type="FlyBase" id="FBgn0026433">
    <property type="gene designation" value="Grip128"/>
</dbReference>
<comment type="subcellular location">
    <subcellularLocation>
        <location evidence="5">Cytoplasm</location>
        <location evidence="5">Cytoskeleton</location>
        <location evidence="5">Microtubule organizing center</location>
    </subcellularLocation>
</comment>
<feature type="domain" description="Gamma tubulin complex component C-terminal" evidence="8">
    <location>
        <begin position="779"/>
        <end position="1079"/>
    </location>
</feature>
<evidence type="ECO:0000256" key="1">
    <source>
        <dbReference type="ARBA" id="ARBA00010337"/>
    </source>
</evidence>
<dbReference type="HOGENOM" id="CLU_284455_0_0_1"/>
<dbReference type="AlphaFoldDB" id="Q9GP63"/>
<evidence type="ECO:0000313" key="9">
    <source>
        <dbReference type="EMBL" id="CAC20096.1"/>
    </source>
</evidence>
<evidence type="ECO:0000256" key="6">
    <source>
        <dbReference type="SAM" id="Coils"/>
    </source>
</evidence>
<evidence type="ECO:0000256" key="5">
    <source>
        <dbReference type="RuleBase" id="RU363050"/>
    </source>
</evidence>
<evidence type="ECO:0000256" key="4">
    <source>
        <dbReference type="ARBA" id="ARBA00023212"/>
    </source>
</evidence>
<dbReference type="InterPro" id="IPR007259">
    <property type="entry name" value="GCP"/>
</dbReference>
<feature type="compositionally biased region" description="Acidic residues" evidence="7">
    <location>
        <begin position="191"/>
        <end position="211"/>
    </location>
</feature>
<dbReference type="GO" id="GO:0000922">
    <property type="term" value="C:spindle pole"/>
    <property type="evidence" value="ECO:0007669"/>
    <property type="project" value="InterPro"/>
</dbReference>
<dbReference type="AGR" id="FB:FBgn0026433"/>
<dbReference type="VEuPathDB" id="VectorBase:FBgn0026433"/>
<dbReference type="GO" id="GO:0045450">
    <property type="term" value="P:bicoid mRNA localization"/>
    <property type="evidence" value="ECO:0000315"/>
    <property type="project" value="FlyBase"/>
</dbReference>
<dbReference type="GO" id="GO:0007058">
    <property type="term" value="P:spindle assembly involved in female meiosis II"/>
    <property type="evidence" value="ECO:0000315"/>
    <property type="project" value="FlyBase"/>
</dbReference>
<dbReference type="Gene3D" id="1.20.120.1900">
    <property type="entry name" value="Gamma-tubulin complex, C-terminal domain"/>
    <property type="match status" value="1"/>
</dbReference>
<dbReference type="InterPro" id="IPR040457">
    <property type="entry name" value="GCP_C"/>
</dbReference>
<keyword evidence="6" id="KW-0175">Coiled coil</keyword>
<feature type="region of interest" description="Disordered" evidence="7">
    <location>
        <begin position="191"/>
        <end position="220"/>
    </location>
</feature>
<dbReference type="PANTHER" id="PTHR19302">
    <property type="entry name" value="GAMMA TUBULIN COMPLEX PROTEIN"/>
    <property type="match status" value="1"/>
</dbReference>
<name>Q9GP63_DROME</name>
<proteinExistence type="evidence at transcript level"/>
<dbReference type="PANTHER" id="PTHR19302:SF33">
    <property type="entry name" value="GAMMA-TUBULIN COMPLEX COMPONENT 5"/>
    <property type="match status" value="1"/>
</dbReference>
<organism evidence="9">
    <name type="scientific">Drosophila melanogaster</name>
    <name type="common">Fruit fly</name>
    <dbReference type="NCBI Taxonomy" id="7227"/>
    <lineage>
        <taxon>Eukaryota</taxon>
        <taxon>Metazoa</taxon>
        <taxon>Ecdysozoa</taxon>
        <taxon>Arthropoda</taxon>
        <taxon>Hexapoda</taxon>
        <taxon>Insecta</taxon>
        <taxon>Pterygota</taxon>
        <taxon>Neoptera</taxon>
        <taxon>Endopterygota</taxon>
        <taxon>Diptera</taxon>
        <taxon>Brachycera</taxon>
        <taxon>Muscomorpha</taxon>
        <taxon>Ephydroidea</taxon>
        <taxon>Drosophilidae</taxon>
        <taxon>Drosophila</taxon>
        <taxon>Sophophora</taxon>
    </lineage>
</organism>
<gene>
    <name evidence="10" type="primary">Grip128</name>
    <name evidence="9" type="synonym">grip128</name>
    <name evidence="10" type="ORF">CG9201</name>
</gene>
<protein>
    <recommendedName>
        <fullName evidence="5">Gamma-tubulin complex component</fullName>
    </recommendedName>
</protein>
<sequence>MAPPAQKGNLRKRSGKTSTAVNSAINENVRKLVRSLSEPGTSQKKLRQMEDTALKIIANQRRTWAPTTTDMEVKRNLDDLAERFRAEGMASFGESIKDLAIRYLAMDENQQQFNPNPGWQMLELLFRIADRPVQKIRLNREFMEQRRLSIINSMEEAERQAQIEEQAKLEAAKNTSETEVDWAALLSEDFLDPPEDDSSDSLSDWSEESDCDSTTTLKPDENIGVSRSLLEMARVYEQAMMAVVPTGSVNKTYMPPEQSVIRSYDFRIMKPTVLSLNNLKGSHLRRSKLLQLPPPQPPRPFTQYWQSGNTDTLFRKIHSHWWCQDVHLNALPSSAKPLDNFAVSYVQFLNHNARGLLALPVPKTITEPCLLREILFMFVRPASCCFFEFDKATRRITVRDNVSICTVTASTMQNFLLFNVVPALEDMMELRHIIDTHTLHFHGVKTTYTVEFFAYGLRDLVQPICQLLIAYEDRVNKDPAKNTLIRFTIEFREHFSQLRLLRELAEDVILDKGPAHIRSAYLLSRLYKHTLLQVPHQKLATALLFISLKRYCIIIDGWWRRAALEDHLREFIVEFCYEEDANTRSHVRKRNMGMEDDLLLVEIFNKLQSCPLYQLLLEHALESGETQDLLCSVNTLSEMLTSNNEIQLPSLHDELFTQFFAQLKVYCGADNTDYEDEPEPDKDYEDLTVCNRQGIRNHELFAIFTQPLVEQRLERQRERLKSNPVLMANILKRLERSTCLQLKSELPEALREILRRRQWLANEYAIRAYCKETQVAEKMRFLRHTMLLEKYYLFVPYYNALFVRMEKNNSWALGSVLTSKLCAVLLPHYPQLAHYLHVKLISQINSNSIKVYEALEAIELDFERPMAMHQWYILTPAHMQDYNSVWRLMLKVKWAVWKLENMQFLRRARFNPCAPLDLIGLTIRRLEIVRFWLIFLINNLHAHIMEAVSRQFELRIGECKNVRELRIMHDEHLAWLKTHCMLTDEFKAFRVALDQIFHLVYVLDMEWTTCASCMHDHDALCLDFTISDDGIDDSETQRRSLEYLALNQVAEIELTYIRCHQMLADILNTLVHQNDHGFLSALEETINSSVPH</sequence>
<dbReference type="OrthoDB" id="66546at2759"/>
<feature type="coiled-coil region" evidence="6">
    <location>
        <begin position="140"/>
        <end position="174"/>
    </location>
</feature>
<dbReference type="GO" id="GO:0005874">
    <property type="term" value="C:microtubule"/>
    <property type="evidence" value="ECO:0007669"/>
    <property type="project" value="UniProtKB-KW"/>
</dbReference>
<evidence type="ECO:0000256" key="2">
    <source>
        <dbReference type="ARBA" id="ARBA00022490"/>
    </source>
</evidence>
<dbReference type="GO" id="GO:0005813">
    <property type="term" value="C:centrosome"/>
    <property type="evidence" value="ECO:0000314"/>
    <property type="project" value="FlyBase"/>
</dbReference>
<dbReference type="ExpressionAtlas" id="Q9GP63">
    <property type="expression patterns" value="baseline and differential"/>
</dbReference>
<keyword evidence="4 5" id="KW-0206">Cytoskeleton</keyword>
<comment type="similarity">
    <text evidence="1 5">Belongs to the TUBGCP family.</text>
</comment>